<reference evidence="2" key="2">
    <citation type="submission" date="2022-01" db="EMBL/GenBank/DDBJ databases">
        <authorList>
            <person name="Yamashiro T."/>
            <person name="Shiraishi A."/>
            <person name="Satake H."/>
            <person name="Nakayama K."/>
        </authorList>
    </citation>
    <scope>NUCLEOTIDE SEQUENCE</scope>
</reference>
<proteinExistence type="predicted"/>
<protein>
    <submittedName>
        <fullName evidence="2">Ribonuclease H-like domain-containing protein</fullName>
    </submittedName>
</protein>
<gene>
    <name evidence="2" type="ORF">Tco_1033112</name>
</gene>
<evidence type="ECO:0000313" key="3">
    <source>
        <dbReference type="Proteomes" id="UP001151760"/>
    </source>
</evidence>
<accession>A0ABQ5GF29</accession>
<reference evidence="2" key="1">
    <citation type="journal article" date="2022" name="Int. J. Mol. Sci.">
        <title>Draft Genome of Tanacetum Coccineum: Genomic Comparison of Closely Related Tanacetum-Family Plants.</title>
        <authorList>
            <person name="Yamashiro T."/>
            <person name="Shiraishi A."/>
            <person name="Nakayama K."/>
            <person name="Satake H."/>
        </authorList>
    </citation>
    <scope>NUCLEOTIDE SEQUENCE</scope>
</reference>
<sequence length="396" mass="44666">MTFVPSGVLTRTGLINPVRPNEKRAVQTINTARLVSTARWVWRPKGNYLDHVSKDDLSCSRRLKILLHDHAVMDSGCSSHMTGNKAYLSDYEDYNGGFVAFRSDPKGAYDDENVGAMADFNNMDDTINVSPIPTLKIHKNNPKDQILGDPKSAVQTRGKIQKASSAQQALKTQNISQALQDESWVEAMQEELLQFKLQKVWILVDLPSGKKEEGIDYDEVFAPVAKIEAIRLFLAFAPNIDNCLQKDVKSAYLYGTLKMRCTSISLTSLTKFEFVPSEQLLTPKSPNKTTGQTSLLLFCAYARFKSLQKLHPINHKKEFLEAFSNSDLGWSQPSKNINNRCSSICRRYDPLAKQEADYYGQILLLEQEYVVAANCTDIANIIRKRSKPDKHEHRNG</sequence>
<dbReference type="EMBL" id="BQNB010018387">
    <property type="protein sequence ID" value="GJT73826.1"/>
    <property type="molecule type" value="Genomic_DNA"/>
</dbReference>
<name>A0ABQ5GF29_9ASTR</name>
<dbReference type="InterPro" id="IPR013103">
    <property type="entry name" value="RVT_2"/>
</dbReference>
<comment type="caution">
    <text evidence="2">The sequence shown here is derived from an EMBL/GenBank/DDBJ whole genome shotgun (WGS) entry which is preliminary data.</text>
</comment>
<dbReference type="Proteomes" id="UP001151760">
    <property type="component" value="Unassembled WGS sequence"/>
</dbReference>
<feature type="domain" description="Reverse transcriptase Ty1/copia-type" evidence="1">
    <location>
        <begin position="213"/>
        <end position="258"/>
    </location>
</feature>
<dbReference type="Pfam" id="PF07727">
    <property type="entry name" value="RVT_2"/>
    <property type="match status" value="1"/>
</dbReference>
<keyword evidence="3" id="KW-1185">Reference proteome</keyword>
<evidence type="ECO:0000259" key="1">
    <source>
        <dbReference type="Pfam" id="PF07727"/>
    </source>
</evidence>
<organism evidence="2 3">
    <name type="scientific">Tanacetum coccineum</name>
    <dbReference type="NCBI Taxonomy" id="301880"/>
    <lineage>
        <taxon>Eukaryota</taxon>
        <taxon>Viridiplantae</taxon>
        <taxon>Streptophyta</taxon>
        <taxon>Embryophyta</taxon>
        <taxon>Tracheophyta</taxon>
        <taxon>Spermatophyta</taxon>
        <taxon>Magnoliopsida</taxon>
        <taxon>eudicotyledons</taxon>
        <taxon>Gunneridae</taxon>
        <taxon>Pentapetalae</taxon>
        <taxon>asterids</taxon>
        <taxon>campanulids</taxon>
        <taxon>Asterales</taxon>
        <taxon>Asteraceae</taxon>
        <taxon>Asteroideae</taxon>
        <taxon>Anthemideae</taxon>
        <taxon>Anthemidinae</taxon>
        <taxon>Tanacetum</taxon>
    </lineage>
</organism>
<evidence type="ECO:0000313" key="2">
    <source>
        <dbReference type="EMBL" id="GJT73826.1"/>
    </source>
</evidence>